<evidence type="ECO:0000256" key="1">
    <source>
        <dbReference type="SAM" id="Coils"/>
    </source>
</evidence>
<dbReference type="AlphaFoldDB" id="A0A8T2SBU3"/>
<proteinExistence type="predicted"/>
<sequence>MVADCFGVAIEEELSRDEDDLMRRVERMEHEIEKVQSIIRRYNDQAGKACDEFHLQLERMKSAQAESDEKMRRVEKENARLSSKLGRWMNQKDDETRERAEDPKVGRIEEELKVMLDKLEAIGVELEKAKELSKKVDDLEVENMSRIWEERSIREEVEKLSGQVGRSEEVPLEIERKMSHLEEEKKKMWVRFHQVDDEIFRLQGSDERKEEGIRDLALKLEALRGVVMNGGLPDRIAWLEDNISKLSNHVEALRGRGWR</sequence>
<evidence type="ECO:0000313" key="3">
    <source>
        <dbReference type="Proteomes" id="UP000825935"/>
    </source>
</evidence>
<dbReference type="EMBL" id="CM035426">
    <property type="protein sequence ID" value="KAH7315436.1"/>
    <property type="molecule type" value="Genomic_DNA"/>
</dbReference>
<feature type="coiled-coil region" evidence="1">
    <location>
        <begin position="11"/>
        <end position="91"/>
    </location>
</feature>
<name>A0A8T2SBU3_CERRI</name>
<dbReference type="InterPro" id="IPR038077">
    <property type="entry name" value="Troponin_sf"/>
</dbReference>
<comment type="caution">
    <text evidence="2">The sequence shown here is derived from an EMBL/GenBank/DDBJ whole genome shotgun (WGS) entry which is preliminary data.</text>
</comment>
<protein>
    <submittedName>
        <fullName evidence="2">Uncharacterized protein</fullName>
    </submittedName>
</protein>
<accession>A0A8T2SBU3</accession>
<evidence type="ECO:0000313" key="2">
    <source>
        <dbReference type="EMBL" id="KAH7315436.1"/>
    </source>
</evidence>
<dbReference type="SUPFAM" id="SSF90250">
    <property type="entry name" value="Troponin coil-coiled subunits"/>
    <property type="match status" value="1"/>
</dbReference>
<organism evidence="2 3">
    <name type="scientific">Ceratopteris richardii</name>
    <name type="common">Triangle waterfern</name>
    <dbReference type="NCBI Taxonomy" id="49495"/>
    <lineage>
        <taxon>Eukaryota</taxon>
        <taxon>Viridiplantae</taxon>
        <taxon>Streptophyta</taxon>
        <taxon>Embryophyta</taxon>
        <taxon>Tracheophyta</taxon>
        <taxon>Polypodiopsida</taxon>
        <taxon>Polypodiidae</taxon>
        <taxon>Polypodiales</taxon>
        <taxon>Pteridineae</taxon>
        <taxon>Pteridaceae</taxon>
        <taxon>Parkerioideae</taxon>
        <taxon>Ceratopteris</taxon>
    </lineage>
</organism>
<keyword evidence="1" id="KW-0175">Coiled coil</keyword>
<gene>
    <name evidence="2" type="ORF">KP509_21G049500</name>
</gene>
<keyword evidence="3" id="KW-1185">Reference proteome</keyword>
<dbReference type="Proteomes" id="UP000825935">
    <property type="component" value="Chromosome 21"/>
</dbReference>
<reference evidence="2" key="1">
    <citation type="submission" date="2021-08" db="EMBL/GenBank/DDBJ databases">
        <title>WGS assembly of Ceratopteris richardii.</title>
        <authorList>
            <person name="Marchant D.B."/>
            <person name="Chen G."/>
            <person name="Jenkins J."/>
            <person name="Shu S."/>
            <person name="Leebens-Mack J."/>
            <person name="Grimwood J."/>
            <person name="Schmutz J."/>
            <person name="Soltis P."/>
            <person name="Soltis D."/>
            <person name="Chen Z.-H."/>
        </authorList>
    </citation>
    <scope>NUCLEOTIDE SEQUENCE</scope>
    <source>
        <strain evidence="2">Whitten #5841</strain>
        <tissue evidence="2">Leaf</tissue>
    </source>
</reference>